<feature type="compositionally biased region" description="Low complexity" evidence="1">
    <location>
        <begin position="38"/>
        <end position="54"/>
    </location>
</feature>
<evidence type="ECO:0000313" key="3">
    <source>
        <dbReference type="EMBL" id="KZZ90158.1"/>
    </source>
</evidence>
<feature type="compositionally biased region" description="Low complexity" evidence="1">
    <location>
        <begin position="306"/>
        <end position="320"/>
    </location>
</feature>
<proteinExistence type="predicted"/>
<dbReference type="Proteomes" id="UP000078544">
    <property type="component" value="Unassembled WGS sequence"/>
</dbReference>
<feature type="compositionally biased region" description="Pro residues" evidence="1">
    <location>
        <begin position="239"/>
        <end position="248"/>
    </location>
</feature>
<dbReference type="Pfam" id="PF20994">
    <property type="entry name" value="CENPU"/>
    <property type="match status" value="1"/>
</dbReference>
<accession>A0A167XJI2</accession>
<keyword evidence="4" id="KW-1185">Reference proteome</keyword>
<feature type="region of interest" description="Disordered" evidence="1">
    <location>
        <begin position="1"/>
        <end position="365"/>
    </location>
</feature>
<dbReference type="STRING" id="1081109.A0A167XJI2"/>
<name>A0A167XJI2_9HYPO</name>
<evidence type="ECO:0000313" key="4">
    <source>
        <dbReference type="Proteomes" id="UP000078544"/>
    </source>
</evidence>
<dbReference type="EMBL" id="AZGY01000022">
    <property type="protein sequence ID" value="KZZ90158.1"/>
    <property type="molecule type" value="Genomic_DNA"/>
</dbReference>
<comment type="caution">
    <text evidence="3">The sequence shown here is derived from an EMBL/GenBank/DDBJ whole genome shotgun (WGS) entry which is preliminary data.</text>
</comment>
<feature type="compositionally biased region" description="Pro residues" evidence="1">
    <location>
        <begin position="217"/>
        <end position="227"/>
    </location>
</feature>
<organism evidence="3 4">
    <name type="scientific">Moelleriella libera RCEF 2490</name>
    <dbReference type="NCBI Taxonomy" id="1081109"/>
    <lineage>
        <taxon>Eukaryota</taxon>
        <taxon>Fungi</taxon>
        <taxon>Dikarya</taxon>
        <taxon>Ascomycota</taxon>
        <taxon>Pezizomycotina</taxon>
        <taxon>Sordariomycetes</taxon>
        <taxon>Hypocreomycetidae</taxon>
        <taxon>Hypocreales</taxon>
        <taxon>Clavicipitaceae</taxon>
        <taxon>Moelleriella</taxon>
    </lineage>
</organism>
<dbReference type="InterPro" id="IPR048743">
    <property type="entry name" value="AME1"/>
</dbReference>
<dbReference type="AlphaFoldDB" id="A0A167XJI2"/>
<reference evidence="3 4" key="1">
    <citation type="journal article" date="2016" name="Genome Biol. Evol.">
        <title>Divergent and convergent evolution of fungal pathogenicity.</title>
        <authorList>
            <person name="Shang Y."/>
            <person name="Xiao G."/>
            <person name="Zheng P."/>
            <person name="Cen K."/>
            <person name="Zhan S."/>
            <person name="Wang C."/>
        </authorList>
    </citation>
    <scope>NUCLEOTIDE SEQUENCE [LARGE SCALE GENOMIC DNA]</scope>
    <source>
        <strain evidence="3 4">RCEF 2490</strain>
    </source>
</reference>
<feature type="compositionally biased region" description="Low complexity" evidence="1">
    <location>
        <begin position="228"/>
        <end position="238"/>
    </location>
</feature>
<protein>
    <submittedName>
        <fullName evidence="3">Mannosylphosphorylation protein (Mnn4)</fullName>
    </submittedName>
</protein>
<feature type="compositionally biased region" description="Polar residues" evidence="1">
    <location>
        <begin position="175"/>
        <end position="187"/>
    </location>
</feature>
<feature type="compositionally biased region" description="Polar residues" evidence="1">
    <location>
        <begin position="290"/>
        <end position="305"/>
    </location>
</feature>
<dbReference type="OrthoDB" id="5377952at2759"/>
<evidence type="ECO:0000259" key="2">
    <source>
        <dbReference type="Pfam" id="PF20994"/>
    </source>
</evidence>
<feature type="compositionally biased region" description="Basic and acidic residues" evidence="1">
    <location>
        <begin position="1"/>
        <end position="13"/>
    </location>
</feature>
<feature type="domain" description="Inner kinetochore subunit AME1" evidence="2">
    <location>
        <begin position="398"/>
        <end position="583"/>
    </location>
</feature>
<feature type="compositionally biased region" description="Basic and acidic residues" evidence="1">
    <location>
        <begin position="337"/>
        <end position="347"/>
    </location>
</feature>
<feature type="compositionally biased region" description="Basic and acidic residues" evidence="1">
    <location>
        <begin position="78"/>
        <end position="89"/>
    </location>
</feature>
<gene>
    <name evidence="3" type="ORF">AAL_07259</name>
</gene>
<sequence length="591" mass="64706">MASRREAREDRLNQRLRGAQRAPIGSDDTFGIDLEGIAPVQPLPSSSSPTTAAQPTPPLVRDSPLSPPRDVRVASSDDLSREQDDERPAPEQSPAPSPQAVSSIPADNSAPLARNARVPSEPDEPYAPEPLQAPSSDPSFAVQRAQKEELLEEVTESPAKKPGSGQRRRIPVNTAAPQPTSTGFRVQSSSSSSGTGDRQSPTPLARRNTRPDDPPRRPAPPPPPPSAPVVLPSQRNSRPQPPPAPPRSRPQRAESSDVGSEASDPSDEEAVEISAKAASKVIGRKRPRSSLASQDSLTTSVEDTTSSAAPSSRSPAQQRQPAKRSKQSLSTAAIRRVRQERGPAKESRRQRHTSSSEQNDDRAVEITVQRLVNNFPRDADDEDELQQEIPFANRGGETVVDVFAQVCEEVINSTLDHLERMAMASDDADKKKECRIQMRAIGAYREELSSRLLQHAIHLNHWHSLRRRLRHVQKEKLALRDEIIRLKGEREQVALRMDAIRIKHEADSKESTSRLNASALMYDIDLAVEQGREAPELPPSAEQKAELGNLDLILAQISDQISPDSATGGLLQQVKDFNAFLERAAVALESR</sequence>
<evidence type="ECO:0000256" key="1">
    <source>
        <dbReference type="SAM" id="MobiDB-lite"/>
    </source>
</evidence>